<dbReference type="OrthoDB" id="10044040at2759"/>
<dbReference type="Ensembl" id="ENSMAMT00000031039.2">
    <property type="protein sequence ID" value="ENSMAMP00000030250.2"/>
    <property type="gene ID" value="ENSMAMG00000020400.2"/>
</dbReference>
<dbReference type="FunCoup" id="A0A3Q3STC6">
    <property type="interactions" value="753"/>
</dbReference>
<dbReference type="GO" id="GO:0000444">
    <property type="term" value="C:MIS12/MIND type complex"/>
    <property type="evidence" value="ECO:0007669"/>
    <property type="project" value="InterPro"/>
</dbReference>
<feature type="region of interest" description="Disordered" evidence="2">
    <location>
        <begin position="1"/>
        <end position="101"/>
    </location>
</feature>
<sequence length="341" mass="38266">MAEKHLESVQDSVESLVVTDNQNEVNSGKQTSKRCSSTSSSTAPPQKSSRTDLPSPTPETPDSEVTLRSKADKQEMQTEDTEGASSPSVGRAERRKSWRRATITRRSLPALPNPYHVLCREISTSLSQQERLEKLMEASMRLALERTQNSLQSVPNTSMESFQKQVEHVQKVWGCLAKSIHSKLQDDQHPASADSSSCHSKWSGMEKLQQAIHRLQSESESWKALLNKHQSKAEELKRKVEQGQEKGVALDTTSMAQSSQHHIIQSKPDYHSLLSRQQPVLHTVAMIMDTQCKMVEELQSIKEQSELLVKETSGRLAAQEGFQDLSYDLIRNDYIVTSATI</sequence>
<dbReference type="GO" id="GO:0007059">
    <property type="term" value="P:chromosome segregation"/>
    <property type="evidence" value="ECO:0007669"/>
    <property type="project" value="InterPro"/>
</dbReference>
<dbReference type="GeneID" id="113141125"/>
<dbReference type="STRING" id="205130.ENSMAMP00000030250"/>
<evidence type="ECO:0000313" key="4">
    <source>
        <dbReference type="Proteomes" id="UP000261640"/>
    </source>
</evidence>
<evidence type="ECO:0000256" key="1">
    <source>
        <dbReference type="SAM" id="Coils"/>
    </source>
</evidence>
<dbReference type="RefSeq" id="XP_026181143.1">
    <property type="nucleotide sequence ID" value="XM_026325358.2"/>
</dbReference>
<dbReference type="PANTHER" id="PTHR14778:SF2">
    <property type="entry name" value="KINETOCHORE-ASSOCIATED PROTEIN DSN1 HOMOLOG"/>
    <property type="match status" value="1"/>
</dbReference>
<evidence type="ECO:0000313" key="3">
    <source>
        <dbReference type="Ensembl" id="ENSMAMP00000030250.2"/>
    </source>
</evidence>
<dbReference type="GeneTree" id="ENSGT00390000011347"/>
<organism evidence="3 4">
    <name type="scientific">Mastacembelus armatus</name>
    <name type="common">zig-zag eel</name>
    <dbReference type="NCBI Taxonomy" id="205130"/>
    <lineage>
        <taxon>Eukaryota</taxon>
        <taxon>Metazoa</taxon>
        <taxon>Chordata</taxon>
        <taxon>Craniata</taxon>
        <taxon>Vertebrata</taxon>
        <taxon>Euteleostomi</taxon>
        <taxon>Actinopterygii</taxon>
        <taxon>Neopterygii</taxon>
        <taxon>Teleostei</taxon>
        <taxon>Neoteleostei</taxon>
        <taxon>Acanthomorphata</taxon>
        <taxon>Anabantaria</taxon>
        <taxon>Synbranchiformes</taxon>
        <taxon>Mastacembelidae</taxon>
        <taxon>Mastacembelus</taxon>
    </lineage>
</organism>
<keyword evidence="1" id="KW-0175">Coiled coil</keyword>
<name>A0A3Q3STC6_9TELE</name>
<reference evidence="3" key="1">
    <citation type="submission" date="2025-08" db="UniProtKB">
        <authorList>
            <consortium name="Ensembl"/>
        </authorList>
    </citation>
    <scope>IDENTIFICATION</scope>
</reference>
<evidence type="ECO:0000256" key="2">
    <source>
        <dbReference type="SAM" id="MobiDB-lite"/>
    </source>
</evidence>
<dbReference type="AlphaFoldDB" id="A0A3Q3STC6"/>
<dbReference type="InterPro" id="IPR013218">
    <property type="entry name" value="Dsn1/Mis13"/>
</dbReference>
<dbReference type="CTD" id="79980"/>
<dbReference type="InParanoid" id="A0A3Q3STC6"/>
<dbReference type="PANTHER" id="PTHR14778">
    <property type="entry name" value="KINETOCHORE-ASSOCIATED PROTEIN DSN1 HOMOLOG"/>
    <property type="match status" value="1"/>
</dbReference>
<feature type="coiled-coil region" evidence="1">
    <location>
        <begin position="205"/>
        <end position="246"/>
    </location>
</feature>
<reference evidence="3" key="2">
    <citation type="submission" date="2025-09" db="UniProtKB">
        <authorList>
            <consortium name="Ensembl"/>
        </authorList>
    </citation>
    <scope>IDENTIFICATION</scope>
</reference>
<dbReference type="GO" id="GO:0051301">
    <property type="term" value="P:cell division"/>
    <property type="evidence" value="ECO:0007669"/>
    <property type="project" value="InterPro"/>
</dbReference>
<feature type="compositionally biased region" description="Basic and acidic residues" evidence="2">
    <location>
        <begin position="65"/>
        <end position="76"/>
    </location>
</feature>
<feature type="compositionally biased region" description="Low complexity" evidence="2">
    <location>
        <begin position="29"/>
        <end position="48"/>
    </location>
</feature>
<dbReference type="Proteomes" id="UP000261640">
    <property type="component" value="Unplaced"/>
</dbReference>
<proteinExistence type="predicted"/>
<feature type="compositionally biased region" description="Polar residues" evidence="2">
    <location>
        <begin position="9"/>
        <end position="28"/>
    </location>
</feature>
<accession>A0A3Q3STC6</accession>
<keyword evidence="4" id="KW-1185">Reference proteome</keyword>
<protein>
    <submittedName>
        <fullName evidence="3">DSN1 component of MIS12 kinetochore complex</fullName>
    </submittedName>
</protein>